<dbReference type="OrthoDB" id="427518at2759"/>
<dbReference type="Pfam" id="PF23948">
    <property type="entry name" value="ARM_5"/>
    <property type="match status" value="1"/>
</dbReference>
<dbReference type="Proteomes" id="UP000326268">
    <property type="component" value="Unassembled WGS sequence"/>
</dbReference>
<evidence type="ECO:0000313" key="4">
    <source>
        <dbReference type="Proteomes" id="UP000326268"/>
    </source>
</evidence>
<protein>
    <recommendedName>
        <fullName evidence="2">Arm-like repeat domain-containing protein</fullName>
    </recommendedName>
</protein>
<dbReference type="EMBL" id="ML737800">
    <property type="protein sequence ID" value="KAE8359904.1"/>
    <property type="molecule type" value="Genomic_DNA"/>
</dbReference>
<keyword evidence="4" id="KW-1185">Reference proteome</keyword>
<accession>A0A5N6ZQR8</accession>
<feature type="domain" description="Arm-like repeat" evidence="2">
    <location>
        <begin position="2"/>
        <end position="384"/>
    </location>
</feature>
<proteinExistence type="predicted"/>
<reference evidence="3 4" key="1">
    <citation type="submission" date="2019-04" db="EMBL/GenBank/DDBJ databases">
        <title>Friends and foes A comparative genomics studyof 23 Aspergillus species from section Flavi.</title>
        <authorList>
            <consortium name="DOE Joint Genome Institute"/>
            <person name="Kjaerbolling I."/>
            <person name="Vesth T."/>
            <person name="Frisvad J.C."/>
            <person name="Nybo J.L."/>
            <person name="Theobald S."/>
            <person name="Kildgaard S."/>
            <person name="Isbrandt T."/>
            <person name="Kuo A."/>
            <person name="Sato A."/>
            <person name="Lyhne E.K."/>
            <person name="Kogle M.E."/>
            <person name="Wiebenga A."/>
            <person name="Kun R.S."/>
            <person name="Lubbers R.J."/>
            <person name="Makela M.R."/>
            <person name="Barry K."/>
            <person name="Chovatia M."/>
            <person name="Clum A."/>
            <person name="Daum C."/>
            <person name="Haridas S."/>
            <person name="He G."/>
            <person name="LaButti K."/>
            <person name="Lipzen A."/>
            <person name="Mondo S."/>
            <person name="Riley R."/>
            <person name="Salamov A."/>
            <person name="Simmons B.A."/>
            <person name="Magnuson J.K."/>
            <person name="Henrissat B."/>
            <person name="Mortensen U.H."/>
            <person name="Larsen T.O."/>
            <person name="Devries R.P."/>
            <person name="Grigoriev I.V."/>
            <person name="Machida M."/>
            <person name="Baker S.E."/>
            <person name="Andersen M.R."/>
        </authorList>
    </citation>
    <scope>NUCLEOTIDE SEQUENCE [LARGE SCALE GENOMIC DNA]</scope>
    <source>
        <strain evidence="3 4">CBS 763.97</strain>
    </source>
</reference>
<dbReference type="AlphaFoldDB" id="A0A5N6ZQR8"/>
<organism evidence="3 4">
    <name type="scientific">Aspergillus caelatus</name>
    <dbReference type="NCBI Taxonomy" id="61420"/>
    <lineage>
        <taxon>Eukaryota</taxon>
        <taxon>Fungi</taxon>
        <taxon>Dikarya</taxon>
        <taxon>Ascomycota</taxon>
        <taxon>Pezizomycotina</taxon>
        <taxon>Eurotiomycetes</taxon>
        <taxon>Eurotiomycetidae</taxon>
        <taxon>Eurotiales</taxon>
        <taxon>Aspergillaceae</taxon>
        <taxon>Aspergillus</taxon>
        <taxon>Aspergillus subgen. Circumdati</taxon>
    </lineage>
</organism>
<dbReference type="InterPro" id="IPR056251">
    <property type="entry name" value="Arm_rpt_dom"/>
</dbReference>
<feature type="compositionally biased region" description="Basic and acidic residues" evidence="1">
    <location>
        <begin position="448"/>
        <end position="457"/>
    </location>
</feature>
<feature type="region of interest" description="Disordered" evidence="1">
    <location>
        <begin position="437"/>
        <end position="457"/>
    </location>
</feature>
<sequence length="457" mass="51958">MARMIEIFEDNPRLDNMNEISLLSEISTEEEYRKILTAFSNAMITGTEDGTIIHQKLLENFTTVLHRAKSTLTAENAGHGMVLDSLRRRLDSAVRDAALETQYHIVCRIRCVIDSMVDLRVGGIDRVQLREPLLVQLDSLSEHPELRLAQASRYAYLGLLNIANNENIWESFRRNSWIMLQATANVAGAVATLDPSKVTDAVPSIFKMLELFKQIVNTGRELVYLSRGGHAAFTEAMRSARRKNSYIVLHYTEMLVEARAFRMLKALLEDKLCDDHDTFLCGVYAQLEQLWVKGDEPTRWNVEEVVESTLPRSLKSKRTMKWVNVVGTTMNKPKWTNHKVKSRFSKLAFLGNKGECQPQMQLQVFAGNTNSNGGMHTKLLEAAWKSCDEAKRLSADIKLTQYYETGGRLEIIRLSGAQLKMDKCYINLSIIESKDMESQNGINPNKPNLRDSEFSIF</sequence>
<gene>
    <name evidence="3" type="ORF">BDV27DRAFT_162166</name>
</gene>
<dbReference type="RefSeq" id="XP_031922985.1">
    <property type="nucleotide sequence ID" value="XM_032073345.1"/>
</dbReference>
<evidence type="ECO:0000256" key="1">
    <source>
        <dbReference type="SAM" id="MobiDB-lite"/>
    </source>
</evidence>
<dbReference type="GeneID" id="43657791"/>
<evidence type="ECO:0000259" key="2">
    <source>
        <dbReference type="Pfam" id="PF23948"/>
    </source>
</evidence>
<name>A0A5N6ZQR8_9EURO</name>
<evidence type="ECO:0000313" key="3">
    <source>
        <dbReference type="EMBL" id="KAE8359904.1"/>
    </source>
</evidence>